<name>A0A4D7BJC9_9HYPH</name>
<dbReference type="Gene3D" id="2.10.70.10">
    <property type="entry name" value="Complement Module, domain 1"/>
    <property type="match status" value="1"/>
</dbReference>
<dbReference type="Pfam" id="PF10636">
    <property type="entry name" value="hemP"/>
    <property type="match status" value="1"/>
</dbReference>
<dbReference type="KEGG" id="pstg:E8M01_28825"/>
<keyword evidence="3" id="KW-1185">Reference proteome</keyword>
<accession>A0A4D7BJC9</accession>
<dbReference type="AlphaFoldDB" id="A0A4D7BJC9"/>
<feature type="region of interest" description="Disordered" evidence="1">
    <location>
        <begin position="1"/>
        <end position="22"/>
    </location>
</feature>
<dbReference type="EMBL" id="CP039690">
    <property type="protein sequence ID" value="QCI67882.1"/>
    <property type="molecule type" value="Genomic_DNA"/>
</dbReference>
<reference evidence="2 3" key="1">
    <citation type="submission" date="2019-04" db="EMBL/GenBank/DDBJ databases">
        <title>Phreatobacter aquaticus sp. nov.</title>
        <authorList>
            <person name="Choi A."/>
        </authorList>
    </citation>
    <scope>NUCLEOTIDE SEQUENCE [LARGE SCALE GENOMIC DNA]</scope>
    <source>
        <strain evidence="2 3">KCTC 52518</strain>
    </source>
</reference>
<protein>
    <submittedName>
        <fullName evidence="2">Hemin uptake protein HemP</fullName>
    </submittedName>
</protein>
<proteinExistence type="predicted"/>
<dbReference type="InterPro" id="IPR019600">
    <property type="entry name" value="Hemin_uptake_protein_HemP"/>
</dbReference>
<evidence type="ECO:0000256" key="1">
    <source>
        <dbReference type="SAM" id="MobiDB-lite"/>
    </source>
</evidence>
<sequence length="63" mass="6748">MISGLPRPPHGNQPDASLSASSDAIPTVELTAILGTGREAVILHKGERYRLRVTANDKLILTK</sequence>
<organism evidence="2 3">
    <name type="scientific">Phreatobacter stygius</name>
    <dbReference type="NCBI Taxonomy" id="1940610"/>
    <lineage>
        <taxon>Bacteria</taxon>
        <taxon>Pseudomonadati</taxon>
        <taxon>Pseudomonadota</taxon>
        <taxon>Alphaproteobacteria</taxon>
        <taxon>Hyphomicrobiales</taxon>
        <taxon>Phreatobacteraceae</taxon>
        <taxon>Phreatobacter</taxon>
    </lineage>
</organism>
<evidence type="ECO:0000313" key="2">
    <source>
        <dbReference type="EMBL" id="QCI67882.1"/>
    </source>
</evidence>
<dbReference type="RefSeq" id="WP_136963305.1">
    <property type="nucleotide sequence ID" value="NZ_CP039690.1"/>
</dbReference>
<dbReference type="Proteomes" id="UP000298781">
    <property type="component" value="Chromosome"/>
</dbReference>
<dbReference type="OrthoDB" id="7870498at2"/>
<feature type="compositionally biased region" description="Pro residues" evidence="1">
    <location>
        <begin position="1"/>
        <end position="11"/>
    </location>
</feature>
<gene>
    <name evidence="2" type="primary">hemP</name>
    <name evidence="2" type="ORF">E8M01_28825</name>
</gene>
<evidence type="ECO:0000313" key="3">
    <source>
        <dbReference type="Proteomes" id="UP000298781"/>
    </source>
</evidence>